<evidence type="ECO:0000256" key="3">
    <source>
        <dbReference type="ARBA" id="ARBA00008343"/>
    </source>
</evidence>
<gene>
    <name evidence="16" type="ORF">EV675_1341</name>
</gene>
<evidence type="ECO:0000256" key="4">
    <source>
        <dbReference type="ARBA" id="ARBA00012045"/>
    </source>
</evidence>
<organism evidence="16 17">
    <name type="scientific">Pigmentiphaga kullae</name>
    <dbReference type="NCBI Taxonomy" id="151784"/>
    <lineage>
        <taxon>Bacteria</taxon>
        <taxon>Pseudomonadati</taxon>
        <taxon>Pseudomonadota</taxon>
        <taxon>Betaproteobacteria</taxon>
        <taxon>Burkholderiales</taxon>
        <taxon>Alcaligenaceae</taxon>
        <taxon>Pigmentiphaga</taxon>
    </lineage>
</organism>
<dbReference type="GO" id="GO:0000701">
    <property type="term" value="F:purine-specific mismatch base pair DNA N-glycosylase activity"/>
    <property type="evidence" value="ECO:0007669"/>
    <property type="project" value="UniProtKB-EC"/>
</dbReference>
<dbReference type="Pfam" id="PF00633">
    <property type="entry name" value="HHH"/>
    <property type="match status" value="1"/>
</dbReference>
<dbReference type="PROSITE" id="PS01155">
    <property type="entry name" value="ENDONUCLEASE_III_2"/>
    <property type="match status" value="1"/>
</dbReference>
<feature type="domain" description="HhH-GPD" evidence="15">
    <location>
        <begin position="37"/>
        <end position="194"/>
    </location>
</feature>
<dbReference type="Pfam" id="PF00730">
    <property type="entry name" value="HhH-GPD"/>
    <property type="match status" value="1"/>
</dbReference>
<dbReference type="EC" id="3.2.2.31" evidence="4 14"/>
<name>A0A4Q7NK84_9BURK</name>
<dbReference type="InterPro" id="IPR005760">
    <property type="entry name" value="A/G_AdeGlyc_MutY"/>
</dbReference>
<evidence type="ECO:0000256" key="11">
    <source>
        <dbReference type="ARBA" id="ARBA00023014"/>
    </source>
</evidence>
<evidence type="ECO:0000313" key="17">
    <source>
        <dbReference type="Proteomes" id="UP000292445"/>
    </source>
</evidence>
<evidence type="ECO:0000256" key="6">
    <source>
        <dbReference type="ARBA" id="ARBA00022485"/>
    </source>
</evidence>
<evidence type="ECO:0000256" key="5">
    <source>
        <dbReference type="ARBA" id="ARBA00022023"/>
    </source>
</evidence>
<reference evidence="16 17" key="1">
    <citation type="submission" date="2019-02" db="EMBL/GenBank/DDBJ databases">
        <title>Genomic Encyclopedia of Type Strains, Phase IV (KMG-IV): sequencing the most valuable type-strain genomes for metagenomic binning, comparative biology and taxonomic classification.</title>
        <authorList>
            <person name="Goeker M."/>
        </authorList>
    </citation>
    <scope>NUCLEOTIDE SEQUENCE [LARGE SCALE GENOMIC DNA]</scope>
    <source>
        <strain evidence="16 17">K24</strain>
    </source>
</reference>
<dbReference type="Gene3D" id="1.10.1670.10">
    <property type="entry name" value="Helix-hairpin-Helix base-excision DNA repair enzymes (C-terminal)"/>
    <property type="match status" value="1"/>
</dbReference>
<dbReference type="GO" id="GO:0006298">
    <property type="term" value="P:mismatch repair"/>
    <property type="evidence" value="ECO:0007669"/>
    <property type="project" value="TreeGrafter"/>
</dbReference>
<evidence type="ECO:0000256" key="1">
    <source>
        <dbReference type="ARBA" id="ARBA00000843"/>
    </source>
</evidence>
<dbReference type="GO" id="GO:0035485">
    <property type="term" value="F:adenine/guanine mispair binding"/>
    <property type="evidence" value="ECO:0007669"/>
    <property type="project" value="TreeGrafter"/>
</dbReference>
<evidence type="ECO:0000259" key="15">
    <source>
        <dbReference type="SMART" id="SM00478"/>
    </source>
</evidence>
<dbReference type="CDD" id="cd00056">
    <property type="entry name" value="ENDO3c"/>
    <property type="match status" value="1"/>
</dbReference>
<evidence type="ECO:0000256" key="2">
    <source>
        <dbReference type="ARBA" id="ARBA00002933"/>
    </source>
</evidence>
<dbReference type="InterPro" id="IPR000445">
    <property type="entry name" value="HhH_motif"/>
</dbReference>
<dbReference type="GO" id="GO:0006284">
    <property type="term" value="P:base-excision repair"/>
    <property type="evidence" value="ECO:0007669"/>
    <property type="project" value="UniProtKB-UniRule"/>
</dbReference>
<dbReference type="FunFam" id="1.10.340.30:FF:000002">
    <property type="entry name" value="Adenine DNA glycosylase"/>
    <property type="match status" value="1"/>
</dbReference>
<comment type="caution">
    <text evidence="16">The sequence shown here is derived from an EMBL/GenBank/DDBJ whole genome shotgun (WGS) entry which is preliminary data.</text>
</comment>
<evidence type="ECO:0000256" key="8">
    <source>
        <dbReference type="ARBA" id="ARBA00022763"/>
    </source>
</evidence>
<sequence>MIAFSRRVAQWQRQNGRHTLPWQNTQDPYRIWLSEIMLQQTQVATVIPYYERFLAKFPAVADLAAADEGEVMALWAGLGYYTRARNLHACARQVVSDWGGRFPPTAADIETLPGIGRSTAAAIAAFAYGERSPILDGNVKRVFARHFGIEGDPTKRAVEQRMWAIAHAEVPADGPGAADEMRRYTQGLMDLGATLCTRGDPDCGRCPVRETCVALREARQHELPTPRERKAVPERHTGMLVIEKAGEILLQRRPSPGIWGGLWSLPEFADGDPAQACRILGVAPAETIRLPVFSHTFTHFKLHVEPWHVQAGSLALREGDHPQVWLPHGELADAALPAPVKKLLSGLFGRNDLFQA</sequence>
<evidence type="ECO:0000256" key="7">
    <source>
        <dbReference type="ARBA" id="ARBA00022723"/>
    </source>
</evidence>
<proteinExistence type="inferred from homology"/>
<keyword evidence="13 14" id="KW-0326">Glycosidase</keyword>
<keyword evidence="12" id="KW-0234">DNA repair</keyword>
<comment type="cofactor">
    <cofactor evidence="14">
        <name>[4Fe-4S] cluster</name>
        <dbReference type="ChEBI" id="CHEBI:49883"/>
    </cofactor>
    <text evidence="14">Binds 1 [4Fe-4S] cluster.</text>
</comment>
<dbReference type="InterPro" id="IPR003265">
    <property type="entry name" value="HhH-GPD_domain"/>
</dbReference>
<dbReference type="InterPro" id="IPR023170">
    <property type="entry name" value="HhH_base_excis_C"/>
</dbReference>
<dbReference type="Gene3D" id="3.90.79.10">
    <property type="entry name" value="Nucleoside Triphosphate Pyrophosphohydrolase"/>
    <property type="match status" value="1"/>
</dbReference>
<keyword evidence="11" id="KW-0411">Iron-sulfur</keyword>
<dbReference type="Gene3D" id="1.10.340.30">
    <property type="entry name" value="Hypothetical protein, domain 2"/>
    <property type="match status" value="1"/>
</dbReference>
<dbReference type="PANTHER" id="PTHR42944:SF1">
    <property type="entry name" value="ADENINE DNA GLYCOSYLASE"/>
    <property type="match status" value="1"/>
</dbReference>
<dbReference type="InterPro" id="IPR029119">
    <property type="entry name" value="MutY_C"/>
</dbReference>
<dbReference type="SUPFAM" id="SSF55811">
    <property type="entry name" value="Nudix"/>
    <property type="match status" value="1"/>
</dbReference>
<evidence type="ECO:0000256" key="9">
    <source>
        <dbReference type="ARBA" id="ARBA00022801"/>
    </source>
</evidence>
<dbReference type="AlphaFoldDB" id="A0A4Q7NK84"/>
<evidence type="ECO:0000256" key="10">
    <source>
        <dbReference type="ARBA" id="ARBA00023004"/>
    </source>
</evidence>
<keyword evidence="7" id="KW-0479">Metal-binding</keyword>
<dbReference type="InterPro" id="IPR044298">
    <property type="entry name" value="MIG/MutY"/>
</dbReference>
<dbReference type="InterPro" id="IPR011257">
    <property type="entry name" value="DNA_glycosylase"/>
</dbReference>
<keyword evidence="9" id="KW-0378">Hydrolase</keyword>
<dbReference type="EMBL" id="SGXC01000001">
    <property type="protein sequence ID" value="RZS85318.1"/>
    <property type="molecule type" value="Genomic_DNA"/>
</dbReference>
<keyword evidence="8 14" id="KW-0227">DNA damage</keyword>
<keyword evidence="17" id="KW-1185">Reference proteome</keyword>
<evidence type="ECO:0000256" key="12">
    <source>
        <dbReference type="ARBA" id="ARBA00023204"/>
    </source>
</evidence>
<dbReference type="GO" id="GO:0032357">
    <property type="term" value="F:oxidized purine DNA binding"/>
    <property type="evidence" value="ECO:0007669"/>
    <property type="project" value="TreeGrafter"/>
</dbReference>
<evidence type="ECO:0000256" key="13">
    <source>
        <dbReference type="ARBA" id="ARBA00023295"/>
    </source>
</evidence>
<dbReference type="InterPro" id="IPR004036">
    <property type="entry name" value="Endonuclease-III-like_CS2"/>
</dbReference>
<dbReference type="GO" id="GO:0034039">
    <property type="term" value="F:8-oxo-7,8-dihydroguanine DNA N-glycosylase activity"/>
    <property type="evidence" value="ECO:0007669"/>
    <property type="project" value="TreeGrafter"/>
</dbReference>
<dbReference type="Proteomes" id="UP000292445">
    <property type="component" value="Unassembled WGS sequence"/>
</dbReference>
<comment type="catalytic activity">
    <reaction evidence="1 14">
        <text>Hydrolyzes free adenine bases from 7,8-dihydro-8-oxoguanine:adenine mismatched double-stranded DNA, leaving an apurinic site.</text>
        <dbReference type="EC" id="3.2.2.31"/>
    </reaction>
</comment>
<dbReference type="SUPFAM" id="SSF48150">
    <property type="entry name" value="DNA-glycosylase"/>
    <property type="match status" value="1"/>
</dbReference>
<dbReference type="CDD" id="cd03431">
    <property type="entry name" value="NUDIX_DNA_Glycosylase_C-MutY"/>
    <property type="match status" value="1"/>
</dbReference>
<dbReference type="GO" id="GO:0051539">
    <property type="term" value="F:4 iron, 4 sulfur cluster binding"/>
    <property type="evidence" value="ECO:0007669"/>
    <property type="project" value="UniProtKB-UniRule"/>
</dbReference>
<comment type="function">
    <text evidence="2">Adenine glycosylase active on G-A mispairs. MutY also corrects error-prone DNA synthesis past GO lesions which are due to the oxidatively damaged form of guanine: 7,8-dihydro-8-oxoguanine (8-oxo-dGTP).</text>
</comment>
<dbReference type="SMART" id="SM00478">
    <property type="entry name" value="ENDO3c"/>
    <property type="match status" value="1"/>
</dbReference>
<evidence type="ECO:0000256" key="14">
    <source>
        <dbReference type="RuleBase" id="RU365096"/>
    </source>
</evidence>
<dbReference type="GO" id="GO:0046872">
    <property type="term" value="F:metal ion binding"/>
    <property type="evidence" value="ECO:0007669"/>
    <property type="project" value="UniProtKB-UniRule"/>
</dbReference>
<protein>
    <recommendedName>
        <fullName evidence="5 14">Adenine DNA glycosylase</fullName>
        <ecNumber evidence="4 14">3.2.2.31</ecNumber>
    </recommendedName>
</protein>
<dbReference type="NCBIfam" id="TIGR01084">
    <property type="entry name" value="mutY"/>
    <property type="match status" value="1"/>
</dbReference>
<dbReference type="InterPro" id="IPR015797">
    <property type="entry name" value="NUDIX_hydrolase-like_dom_sf"/>
</dbReference>
<accession>A0A4Q7NK84</accession>
<dbReference type="Pfam" id="PF14815">
    <property type="entry name" value="NUDIX_4"/>
    <property type="match status" value="1"/>
</dbReference>
<evidence type="ECO:0000313" key="16">
    <source>
        <dbReference type="EMBL" id="RZS85318.1"/>
    </source>
</evidence>
<dbReference type="RefSeq" id="WP_207221920.1">
    <property type="nucleotide sequence ID" value="NZ_SGXC01000001.1"/>
</dbReference>
<dbReference type="PANTHER" id="PTHR42944">
    <property type="entry name" value="ADENINE DNA GLYCOSYLASE"/>
    <property type="match status" value="1"/>
</dbReference>
<keyword evidence="6" id="KW-0004">4Fe-4S</keyword>
<keyword evidence="10 14" id="KW-0408">Iron</keyword>
<comment type="similarity">
    <text evidence="3 14">Belongs to the Nth/MutY family.</text>
</comment>